<reference evidence="2 3" key="1">
    <citation type="submission" date="2024-01" db="EMBL/GenBank/DDBJ databases">
        <title>Genomic insights into the taxonomy and metabolism of the cyanobacterium Pannus brasiliensis CCIBt3594.</title>
        <authorList>
            <person name="Machado M."/>
            <person name="Botero N.B."/>
            <person name="Andreote A.P.D."/>
            <person name="Feitosa A.M.T."/>
            <person name="Popin R."/>
            <person name="Sivonen K."/>
            <person name="Fiore M.F."/>
        </authorList>
    </citation>
    <scope>NUCLEOTIDE SEQUENCE [LARGE SCALE GENOMIC DNA]</scope>
    <source>
        <strain evidence="2 3">CCIBt3594</strain>
    </source>
</reference>
<keyword evidence="3" id="KW-1185">Reference proteome</keyword>
<dbReference type="Proteomes" id="UP001328733">
    <property type="component" value="Unassembled WGS sequence"/>
</dbReference>
<evidence type="ECO:0000313" key="3">
    <source>
        <dbReference type="Proteomes" id="UP001328733"/>
    </source>
</evidence>
<name>A0AAW9QKD8_9CHRO</name>
<sequence length="478" mass="46689">MSIAKTRATIRFRKQTIAWLSIALLTFFWTCPASLAGSETLPPDPPESNRFQPIIVTTLADRGKGSLREAIERANASPEDDLIDLSAISGTISLESPLPPLTGNLYLRGDGDDVISGNNAVRVLSIEKGEVTIAHLTIADGLARGEDGKNGAGGNAGMGGGIYIDNATVTLNDVKFVGNQAIGGEGSARIPPVKNHIETAKNKYKVNRGAIVGINGISLTSDEITGDPVTISSHDEKFRVNRGAIAGVNGIGIGGIGAIAFGGGGGFGGFGNAGNGGNGGNGGANGGSGGNGGDGGDGGIGIFGSFGLWEGEGGIGTVAFGGGGGFGGFGNAGNGGNGGNGVAIARGGDGGDGGNGGFGGGGGSGGYGGQGGKIGRAGKGGFGGGNASAGFGGSGAGFGGAIFVRSGGLIVYRTRFIGNSALAGRGKNPGQGKGGAIFVAGTNARLLFLGDEPDFQDNFADSAGNSPTDNADIYRSTT</sequence>
<evidence type="ECO:0000256" key="1">
    <source>
        <dbReference type="SAM" id="MobiDB-lite"/>
    </source>
</evidence>
<evidence type="ECO:0000313" key="2">
    <source>
        <dbReference type="EMBL" id="MEG3438257.1"/>
    </source>
</evidence>
<dbReference type="EMBL" id="JBAFSM010000025">
    <property type="protein sequence ID" value="MEG3438257.1"/>
    <property type="molecule type" value="Genomic_DNA"/>
</dbReference>
<accession>A0AAW9QKD8</accession>
<dbReference type="InterPro" id="IPR011050">
    <property type="entry name" value="Pectin_lyase_fold/virulence"/>
</dbReference>
<feature type="region of interest" description="Disordered" evidence="1">
    <location>
        <begin position="459"/>
        <end position="478"/>
    </location>
</feature>
<dbReference type="AlphaFoldDB" id="A0AAW9QKD8"/>
<gene>
    <name evidence="2" type="ORF">V0288_14100</name>
</gene>
<proteinExistence type="predicted"/>
<feature type="compositionally biased region" description="Polar residues" evidence="1">
    <location>
        <begin position="463"/>
        <end position="478"/>
    </location>
</feature>
<organism evidence="2 3">
    <name type="scientific">Pannus brasiliensis CCIBt3594</name>
    <dbReference type="NCBI Taxonomy" id="1427578"/>
    <lineage>
        <taxon>Bacteria</taxon>
        <taxon>Bacillati</taxon>
        <taxon>Cyanobacteriota</taxon>
        <taxon>Cyanophyceae</taxon>
        <taxon>Oscillatoriophycideae</taxon>
        <taxon>Chroococcales</taxon>
        <taxon>Microcystaceae</taxon>
        <taxon>Pannus</taxon>
    </lineage>
</organism>
<comment type="caution">
    <text evidence="2">The sequence shown here is derived from an EMBL/GenBank/DDBJ whole genome shotgun (WGS) entry which is preliminary data.</text>
</comment>
<dbReference type="SUPFAM" id="SSF51126">
    <property type="entry name" value="Pectin lyase-like"/>
    <property type="match status" value="1"/>
</dbReference>
<dbReference type="RefSeq" id="WP_332865737.1">
    <property type="nucleotide sequence ID" value="NZ_JBAFSM010000025.1"/>
</dbReference>
<protein>
    <submittedName>
        <fullName evidence="2">Uncharacterized protein</fullName>
    </submittedName>
</protein>